<sequence>MAPVTGETGGRLSLGSDVIHRCARRYFYRPGTLEDGWRLPPVVLTEQDCVWRPHLLSRSMIGCGVDCRQIHFEGRYFSAAPIHHLLASGALWLGVDPVDLPLCVRGDGP</sequence>
<evidence type="ECO:0000313" key="1">
    <source>
        <dbReference type="EMBL" id="TNN49336.1"/>
    </source>
</evidence>
<gene>
    <name evidence="1" type="ORF">EYF80_040446</name>
</gene>
<keyword evidence="2" id="KW-1185">Reference proteome</keyword>
<comment type="caution">
    <text evidence="1">The sequence shown here is derived from an EMBL/GenBank/DDBJ whole genome shotgun (WGS) entry which is preliminary data.</text>
</comment>
<proteinExistence type="predicted"/>
<protein>
    <submittedName>
        <fullName evidence="1">Uncharacterized protein</fullName>
    </submittedName>
</protein>
<name>A0A4Z2G710_9TELE</name>
<dbReference type="AlphaFoldDB" id="A0A4Z2G710"/>
<evidence type="ECO:0000313" key="2">
    <source>
        <dbReference type="Proteomes" id="UP000314294"/>
    </source>
</evidence>
<dbReference type="Proteomes" id="UP000314294">
    <property type="component" value="Unassembled WGS sequence"/>
</dbReference>
<reference evidence="1 2" key="1">
    <citation type="submission" date="2019-03" db="EMBL/GenBank/DDBJ databases">
        <title>First draft genome of Liparis tanakae, snailfish: a comprehensive survey of snailfish specific genes.</title>
        <authorList>
            <person name="Kim W."/>
            <person name="Song I."/>
            <person name="Jeong J.-H."/>
            <person name="Kim D."/>
            <person name="Kim S."/>
            <person name="Ryu S."/>
            <person name="Song J.Y."/>
            <person name="Lee S.K."/>
        </authorList>
    </citation>
    <scope>NUCLEOTIDE SEQUENCE [LARGE SCALE GENOMIC DNA]</scope>
    <source>
        <tissue evidence="1">Muscle</tissue>
    </source>
</reference>
<accession>A0A4Z2G710</accession>
<dbReference type="EMBL" id="SRLO01000660">
    <property type="protein sequence ID" value="TNN49336.1"/>
    <property type="molecule type" value="Genomic_DNA"/>
</dbReference>
<organism evidence="1 2">
    <name type="scientific">Liparis tanakae</name>
    <name type="common">Tanaka's snailfish</name>
    <dbReference type="NCBI Taxonomy" id="230148"/>
    <lineage>
        <taxon>Eukaryota</taxon>
        <taxon>Metazoa</taxon>
        <taxon>Chordata</taxon>
        <taxon>Craniata</taxon>
        <taxon>Vertebrata</taxon>
        <taxon>Euteleostomi</taxon>
        <taxon>Actinopterygii</taxon>
        <taxon>Neopterygii</taxon>
        <taxon>Teleostei</taxon>
        <taxon>Neoteleostei</taxon>
        <taxon>Acanthomorphata</taxon>
        <taxon>Eupercaria</taxon>
        <taxon>Perciformes</taxon>
        <taxon>Cottioidei</taxon>
        <taxon>Cottales</taxon>
        <taxon>Liparidae</taxon>
        <taxon>Liparis</taxon>
    </lineage>
</organism>